<name>A0ABX2D7W6_9CYAN</name>
<reference evidence="1 2" key="1">
    <citation type="journal article" date="2020" name="Sci. Rep.">
        <title>A novel cyanobacterial geosmin producer, revising GeoA distribution and dispersion patterns in Bacteria.</title>
        <authorList>
            <person name="Churro C."/>
            <person name="Semedo-Aguiar A.P."/>
            <person name="Silva A.D."/>
            <person name="Pereira-Leal J.B."/>
            <person name="Leite R.B."/>
        </authorList>
    </citation>
    <scope>NUCLEOTIDE SEQUENCE [LARGE SCALE GENOMIC DNA]</scope>
    <source>
        <strain evidence="1 2">IPMA8</strain>
    </source>
</reference>
<evidence type="ECO:0000313" key="1">
    <source>
        <dbReference type="EMBL" id="NQE38042.1"/>
    </source>
</evidence>
<protein>
    <submittedName>
        <fullName evidence="1">Uncharacterized protein</fullName>
    </submittedName>
</protein>
<evidence type="ECO:0000313" key="2">
    <source>
        <dbReference type="Proteomes" id="UP000702425"/>
    </source>
</evidence>
<gene>
    <name evidence="1" type="ORF">E5S67_05824</name>
</gene>
<dbReference type="Proteomes" id="UP000702425">
    <property type="component" value="Unassembled WGS sequence"/>
</dbReference>
<proteinExistence type="predicted"/>
<comment type="caution">
    <text evidence="1">The sequence shown here is derived from an EMBL/GenBank/DDBJ whole genome shotgun (WGS) entry which is preliminary data.</text>
</comment>
<organism evidence="1 2">
    <name type="scientific">Microcoleus asticus IPMA8</name>
    <dbReference type="NCBI Taxonomy" id="2563858"/>
    <lineage>
        <taxon>Bacteria</taxon>
        <taxon>Bacillati</taxon>
        <taxon>Cyanobacteriota</taxon>
        <taxon>Cyanophyceae</taxon>
        <taxon>Oscillatoriophycideae</taxon>
        <taxon>Oscillatoriales</taxon>
        <taxon>Microcoleaceae</taxon>
        <taxon>Microcoleus</taxon>
        <taxon>Microcoleus asticus</taxon>
    </lineage>
</organism>
<sequence>MLYQDEIQVVQQLQKILTAPDVLESDSMVNAQVA</sequence>
<accession>A0ABX2D7W6</accession>
<dbReference type="EMBL" id="SRRZ01000173">
    <property type="protein sequence ID" value="NQE38042.1"/>
    <property type="molecule type" value="Genomic_DNA"/>
</dbReference>
<keyword evidence="2" id="KW-1185">Reference proteome</keyword>